<dbReference type="Pfam" id="PF02575">
    <property type="entry name" value="YbaB_DNA_bd"/>
    <property type="match status" value="1"/>
</dbReference>
<dbReference type="GO" id="GO:0003677">
    <property type="term" value="F:DNA binding"/>
    <property type="evidence" value="ECO:0007669"/>
    <property type="project" value="UniProtKB-KW"/>
</dbReference>
<reference evidence="2 3" key="1">
    <citation type="submission" date="2016-10" db="EMBL/GenBank/DDBJ databases">
        <authorList>
            <person name="de Groot N.N."/>
        </authorList>
    </citation>
    <scope>NUCLEOTIDE SEQUENCE [LARGE SCALE GENOMIC DNA]</scope>
    <source>
        <strain evidence="2 3">CPCC 201354</strain>
    </source>
</reference>
<dbReference type="AlphaFoldDB" id="A0A1G7YYP6"/>
<dbReference type="EMBL" id="FNCN01000010">
    <property type="protein sequence ID" value="SDH00980.1"/>
    <property type="molecule type" value="Genomic_DNA"/>
</dbReference>
<dbReference type="InterPro" id="IPR004401">
    <property type="entry name" value="YbaB/EbfC"/>
</dbReference>
<name>A0A1G7YYP6_9ACTN</name>
<protein>
    <submittedName>
        <fullName evidence="2">YbaB/EbfC DNA-binding family protein</fullName>
    </submittedName>
</protein>
<accession>A0A1G7YYP6</accession>
<keyword evidence="2" id="KW-0238">DNA-binding</keyword>
<sequence>MSYGDFVNVDVDKLLADAEKQFARADEIQQVLTSAVGRAKDEDGLVSVEFAAEGLRELELHPKAMRLGSAELAEKIKKTIRDAADDLSQEIDAAMNETFGEAGNPLRFLNDPDAALQDVRSTEAAFNRTFDDVMGELERIRRRLEL</sequence>
<feature type="coiled-coil region" evidence="1">
    <location>
        <begin position="70"/>
        <end position="97"/>
    </location>
</feature>
<dbReference type="Proteomes" id="UP000198923">
    <property type="component" value="Unassembled WGS sequence"/>
</dbReference>
<dbReference type="STRING" id="504805.SAMN05421505_11097"/>
<organism evidence="2 3">
    <name type="scientific">Sinosporangium album</name>
    <dbReference type="NCBI Taxonomy" id="504805"/>
    <lineage>
        <taxon>Bacteria</taxon>
        <taxon>Bacillati</taxon>
        <taxon>Actinomycetota</taxon>
        <taxon>Actinomycetes</taxon>
        <taxon>Streptosporangiales</taxon>
        <taxon>Streptosporangiaceae</taxon>
        <taxon>Sinosporangium</taxon>
    </lineage>
</organism>
<dbReference type="Gene3D" id="3.30.1310.10">
    <property type="entry name" value="Nucleoid-associated protein YbaB-like domain"/>
    <property type="match status" value="1"/>
</dbReference>
<gene>
    <name evidence="2" type="ORF">SAMN05421505_11097</name>
</gene>
<keyword evidence="1" id="KW-0175">Coiled coil</keyword>
<keyword evidence="3" id="KW-1185">Reference proteome</keyword>
<proteinExistence type="predicted"/>
<evidence type="ECO:0000313" key="2">
    <source>
        <dbReference type="EMBL" id="SDH00980.1"/>
    </source>
</evidence>
<dbReference type="InterPro" id="IPR036894">
    <property type="entry name" value="YbaB-like_sf"/>
</dbReference>
<evidence type="ECO:0000256" key="1">
    <source>
        <dbReference type="SAM" id="Coils"/>
    </source>
</evidence>
<dbReference type="OrthoDB" id="3829223at2"/>
<evidence type="ECO:0000313" key="3">
    <source>
        <dbReference type="Proteomes" id="UP000198923"/>
    </source>
</evidence>